<evidence type="ECO:0000256" key="6">
    <source>
        <dbReference type="ARBA" id="ARBA00023212"/>
    </source>
</evidence>
<evidence type="ECO:0000259" key="9">
    <source>
        <dbReference type="PROSITE" id="PS51082"/>
    </source>
</evidence>
<feature type="compositionally biased region" description="Polar residues" evidence="8">
    <location>
        <begin position="262"/>
        <end position="279"/>
    </location>
</feature>
<comment type="subcellular location">
    <subcellularLocation>
        <location evidence="1 7">Cytoplasm</location>
        <location evidence="1 7">Cytoskeleton</location>
    </subcellularLocation>
</comment>
<feature type="region of interest" description="Disordered" evidence="8">
    <location>
        <begin position="169"/>
        <end position="189"/>
    </location>
</feature>
<dbReference type="STRING" id="46731.A0A3M6V1W1"/>
<dbReference type="GO" id="GO:0031209">
    <property type="term" value="C:SCAR complex"/>
    <property type="evidence" value="ECO:0007669"/>
    <property type="project" value="TreeGrafter"/>
</dbReference>
<evidence type="ECO:0000256" key="5">
    <source>
        <dbReference type="ARBA" id="ARBA00023203"/>
    </source>
</evidence>
<evidence type="ECO:0000313" key="11">
    <source>
        <dbReference type="Proteomes" id="UP000275408"/>
    </source>
</evidence>
<comment type="similarity">
    <text evidence="2 7">Belongs to the SCAR/WAVE family.</text>
</comment>
<dbReference type="PROSITE" id="PS51082">
    <property type="entry name" value="WH2"/>
    <property type="match status" value="1"/>
</dbReference>
<keyword evidence="5 7" id="KW-0009">Actin-binding</keyword>
<dbReference type="InterPro" id="IPR028288">
    <property type="entry name" value="SCAR/WAVE_fam"/>
</dbReference>
<keyword evidence="4" id="KW-0597">Phosphoprotein</keyword>
<dbReference type="GO" id="GO:0005856">
    <property type="term" value="C:cytoskeleton"/>
    <property type="evidence" value="ECO:0007669"/>
    <property type="project" value="UniProtKB-SubCell"/>
</dbReference>
<feature type="compositionally biased region" description="Polar residues" evidence="8">
    <location>
        <begin position="343"/>
        <end position="356"/>
    </location>
</feature>
<evidence type="ECO:0000256" key="4">
    <source>
        <dbReference type="ARBA" id="ARBA00022553"/>
    </source>
</evidence>
<gene>
    <name evidence="10" type="ORF">pdam_00007307</name>
</gene>
<dbReference type="OrthoDB" id="1060785at2759"/>
<dbReference type="InterPro" id="IPR003124">
    <property type="entry name" value="WH2_dom"/>
</dbReference>
<feature type="compositionally biased region" description="Pro residues" evidence="8">
    <location>
        <begin position="311"/>
        <end position="333"/>
    </location>
</feature>
<organism evidence="10 11">
    <name type="scientific">Pocillopora damicornis</name>
    <name type="common">Cauliflower coral</name>
    <name type="synonym">Millepora damicornis</name>
    <dbReference type="NCBI Taxonomy" id="46731"/>
    <lineage>
        <taxon>Eukaryota</taxon>
        <taxon>Metazoa</taxon>
        <taxon>Cnidaria</taxon>
        <taxon>Anthozoa</taxon>
        <taxon>Hexacorallia</taxon>
        <taxon>Scleractinia</taxon>
        <taxon>Astrocoeniina</taxon>
        <taxon>Pocilloporidae</taxon>
        <taxon>Pocillopora</taxon>
    </lineage>
</organism>
<proteinExistence type="inferred from homology"/>
<feature type="region of interest" description="Disordered" evidence="8">
    <location>
        <begin position="211"/>
        <end position="388"/>
    </location>
</feature>
<comment type="subunit">
    <text evidence="7">Binds actin and the Arp2/3 complex.</text>
</comment>
<feature type="region of interest" description="Disordered" evidence="8">
    <location>
        <begin position="434"/>
        <end position="453"/>
    </location>
</feature>
<evidence type="ECO:0000256" key="7">
    <source>
        <dbReference type="RuleBase" id="RU367034"/>
    </source>
</evidence>
<feature type="non-terminal residue" evidence="10">
    <location>
        <position position="470"/>
    </location>
</feature>
<dbReference type="GO" id="GO:0034237">
    <property type="term" value="F:protein kinase A regulatory subunit binding"/>
    <property type="evidence" value="ECO:0007669"/>
    <property type="project" value="TreeGrafter"/>
</dbReference>
<dbReference type="GO" id="GO:2000601">
    <property type="term" value="P:positive regulation of Arp2/3 complex-mediated actin nucleation"/>
    <property type="evidence" value="ECO:0007669"/>
    <property type="project" value="TreeGrafter"/>
</dbReference>
<dbReference type="Gene3D" id="6.10.280.150">
    <property type="match status" value="2"/>
</dbReference>
<protein>
    <recommendedName>
        <fullName evidence="7">Wiskott-Aldrich syndrome protein family member</fullName>
        <shortName evidence="7">WASP family protein member</shortName>
    </recommendedName>
</protein>
<dbReference type="AlphaFoldDB" id="A0A3M6V1W1"/>
<dbReference type="EMBL" id="RCHS01000275">
    <property type="protein sequence ID" value="RMX59789.1"/>
    <property type="molecule type" value="Genomic_DNA"/>
</dbReference>
<comment type="function">
    <text evidence="7">Downstream effector molecule involved in the transmission of signals from tyrosine kinase receptors and small GTPases to the actin cytoskeleton. Promotes formation of actin filaments. Part of the WAVE complex that regulates lamellipodia formation. The WAVE complex regulates actin filament reorganization via its interaction with the Arp2/3 complex.</text>
</comment>
<keyword evidence="11" id="KW-1185">Reference proteome</keyword>
<feature type="compositionally biased region" description="Pro residues" evidence="8">
    <location>
        <begin position="282"/>
        <end position="303"/>
    </location>
</feature>
<name>A0A3M6V1W1_POCDA</name>
<dbReference type="SMART" id="SM00246">
    <property type="entry name" value="WH2"/>
    <property type="match status" value="1"/>
</dbReference>
<dbReference type="GO" id="GO:0071933">
    <property type="term" value="F:Arp2/3 complex binding"/>
    <property type="evidence" value="ECO:0007669"/>
    <property type="project" value="TreeGrafter"/>
</dbReference>
<feature type="compositionally biased region" description="Low complexity" evidence="8">
    <location>
        <begin position="357"/>
        <end position="374"/>
    </location>
</feature>
<dbReference type="GO" id="GO:0030036">
    <property type="term" value="P:actin cytoskeleton organization"/>
    <property type="evidence" value="ECO:0007669"/>
    <property type="project" value="UniProtKB-UniRule"/>
</dbReference>
<dbReference type="Proteomes" id="UP000275408">
    <property type="component" value="Unassembled WGS sequence"/>
</dbReference>
<evidence type="ECO:0000256" key="8">
    <source>
        <dbReference type="SAM" id="MobiDB-lite"/>
    </source>
</evidence>
<feature type="domain" description="WH2" evidence="9">
    <location>
        <begin position="387"/>
        <end position="404"/>
    </location>
</feature>
<dbReference type="FunFam" id="1.20.5.340:FF:000012">
    <property type="entry name" value="Wiskott-Aldrich syndrome protein family member 1"/>
    <property type="match status" value="1"/>
</dbReference>
<evidence type="ECO:0000256" key="3">
    <source>
        <dbReference type="ARBA" id="ARBA00022490"/>
    </source>
</evidence>
<dbReference type="Gene3D" id="1.20.5.340">
    <property type="match status" value="1"/>
</dbReference>
<feature type="compositionally biased region" description="Acidic residues" evidence="8">
    <location>
        <begin position="437"/>
        <end position="453"/>
    </location>
</feature>
<evidence type="ECO:0000256" key="1">
    <source>
        <dbReference type="ARBA" id="ARBA00004245"/>
    </source>
</evidence>
<evidence type="ECO:0000256" key="2">
    <source>
        <dbReference type="ARBA" id="ARBA00006993"/>
    </source>
</evidence>
<reference evidence="10 11" key="1">
    <citation type="journal article" date="2018" name="Sci. Rep.">
        <title>Comparative analysis of the Pocillopora damicornis genome highlights role of immune system in coral evolution.</title>
        <authorList>
            <person name="Cunning R."/>
            <person name="Bay R.A."/>
            <person name="Gillette P."/>
            <person name="Baker A.C."/>
            <person name="Traylor-Knowles N."/>
        </authorList>
    </citation>
    <scope>NUCLEOTIDE SEQUENCE [LARGE SCALE GENOMIC DNA]</scope>
    <source>
        <strain evidence="10">RSMAS</strain>
        <tissue evidence="10">Whole animal</tissue>
    </source>
</reference>
<keyword evidence="3 7" id="KW-0963">Cytoplasm</keyword>
<dbReference type="PANTHER" id="PTHR12902">
    <property type="entry name" value="WASP-1"/>
    <property type="match status" value="1"/>
</dbReference>
<comment type="caution">
    <text evidence="10">The sequence shown here is derived from an EMBL/GenBank/DDBJ whole genome shotgun (WGS) entry which is preliminary data.</text>
</comment>
<accession>A0A3M6V1W1</accession>
<dbReference type="Pfam" id="PF02205">
    <property type="entry name" value="WH2"/>
    <property type="match status" value="1"/>
</dbReference>
<evidence type="ECO:0000313" key="10">
    <source>
        <dbReference type="EMBL" id="RMX59789.1"/>
    </source>
</evidence>
<keyword evidence="6 7" id="KW-0206">Cytoskeleton</keyword>
<dbReference type="PANTHER" id="PTHR12902:SF1">
    <property type="entry name" value="WISKOTT-ALDRICH SYNDROME PROTEIN FAMILY MEMBER"/>
    <property type="match status" value="1"/>
</dbReference>
<dbReference type="GO" id="GO:0003779">
    <property type="term" value="F:actin binding"/>
    <property type="evidence" value="ECO:0007669"/>
    <property type="project" value="UniProtKB-UniRule"/>
</dbReference>
<sequence length="470" mass="51407">MPLIKRQVSPSELSRGKLEDGFKSELEAVSVNTLCGIMRQLSSISKHAEDLFGELFAETNNIFQRTNSLHERMQNLSIKVTQLDSNVEEISLQDINLRKAFRSTIVTEQQVLASSTLPSAMKERYSGCDKPPRLQDMNPYRDDKKDALKFYTDPTYFFELWCEEMRKEVEKKKKRRRAGRVRAGTSEKKPVKAVKKRVYCAQGEEFKTAGIATTTPTTVTEDNHKPERRNTEYSKQPNGGIPDGEPPNHIISPGDGAGKSGSPAQRRQSRRYTGNNINRPNVAPPPPPVPAIGGGPPPPPAPNAAPAGNAIPPPPPPPGVPAAPPPPPPPPLPGAGGMPSLKQAASQSSVGLQPTISPSSNSLTTSESSISVQSGDTPLPPKEQVDARSDLLSAIRRGMELRKVQVQEAKKEQHSDTNGIMDVATILARRIAVEYSSSEDESETGSEWSDGEDEINKWKNSHRTVIDRLR</sequence>
<feature type="compositionally biased region" description="Basic and acidic residues" evidence="8">
    <location>
        <begin position="221"/>
        <end position="232"/>
    </location>
</feature>